<evidence type="ECO:0000313" key="10">
    <source>
        <dbReference type="Proteomes" id="UP000192591"/>
    </source>
</evidence>
<evidence type="ECO:0000256" key="3">
    <source>
        <dbReference type="ARBA" id="ARBA00006743"/>
    </source>
</evidence>
<dbReference type="Proteomes" id="UP000192591">
    <property type="component" value="Unassembled WGS sequence"/>
</dbReference>
<dbReference type="PANTHER" id="PTHR45754:SF3">
    <property type="entry name" value="METHYLENETETRAHYDROFOLATE REDUCTASE (NADPH)"/>
    <property type="match status" value="1"/>
</dbReference>
<comment type="catalytic activity">
    <reaction evidence="7">
        <text>(6S)-5-methyl-5,6,7,8-tetrahydrofolate + NAD(+) = (6R)-5,10-methylene-5,6,7,8-tetrahydrofolate + NADH + H(+)</text>
        <dbReference type="Rhea" id="RHEA:19821"/>
        <dbReference type="ChEBI" id="CHEBI:15378"/>
        <dbReference type="ChEBI" id="CHEBI:15636"/>
        <dbReference type="ChEBI" id="CHEBI:18608"/>
        <dbReference type="ChEBI" id="CHEBI:57540"/>
        <dbReference type="ChEBI" id="CHEBI:57945"/>
        <dbReference type="EC" id="1.5.1.54"/>
    </reaction>
    <physiologicalReaction direction="right-to-left" evidence="7">
        <dbReference type="Rhea" id="RHEA:19823"/>
    </physiologicalReaction>
</comment>
<keyword evidence="6 8" id="KW-0560">Oxidoreductase</keyword>
<proteinExistence type="inferred from homology"/>
<dbReference type="GO" id="GO:0009086">
    <property type="term" value="P:methionine biosynthetic process"/>
    <property type="evidence" value="ECO:0007669"/>
    <property type="project" value="TreeGrafter"/>
</dbReference>
<dbReference type="STRING" id="1962155.B1813_01535"/>
<sequence>MRVRGARERGSARWPAVLAPGLAAPRYEVLPLPGVLDQTGALPAGTTVTVTASPSRGLDATVALCEKLAAQRLRAVAHVAARQIRDRAHLHELLDRLAGAELDEIFVVAGDAAQPAGPFADGLTLLREIEDSGRRPRRVGVPCYPEGHPAIPERRLWAALLAKQRHADYAVSQLCFDAAVVCRFLDTARERGVRLPVLVGLAGVVDAATLLRVGSRIGVGDSLAFVRANRAAVAALVRPARYRPERFLSELGARVAAGARAPGGLHFYTFNRVTATAEWVAATRAPG</sequence>
<dbReference type="GO" id="GO:0071949">
    <property type="term" value="F:FAD binding"/>
    <property type="evidence" value="ECO:0007669"/>
    <property type="project" value="TreeGrafter"/>
</dbReference>
<evidence type="ECO:0000313" key="9">
    <source>
        <dbReference type="EMBL" id="OQO94797.1"/>
    </source>
</evidence>
<comment type="pathway">
    <text evidence="2 8">One-carbon metabolism; tetrahydrofolate interconversion.</text>
</comment>
<organism evidence="9 10">
    <name type="scientific">Saccharomonospora piscinae</name>
    <dbReference type="NCBI Taxonomy" id="687388"/>
    <lineage>
        <taxon>Bacteria</taxon>
        <taxon>Bacillati</taxon>
        <taxon>Actinomycetota</taxon>
        <taxon>Actinomycetes</taxon>
        <taxon>Pseudonocardiales</taxon>
        <taxon>Pseudonocardiaceae</taxon>
        <taxon>Saccharomonospora</taxon>
    </lineage>
</organism>
<evidence type="ECO:0000256" key="4">
    <source>
        <dbReference type="ARBA" id="ARBA00022630"/>
    </source>
</evidence>
<protein>
    <recommendedName>
        <fullName evidence="8">Methylenetetrahydrofolate reductase</fullName>
    </recommendedName>
</protein>
<dbReference type="AlphaFoldDB" id="A0A1V9ACE1"/>
<dbReference type="RefSeq" id="WP_081190227.1">
    <property type="nucleotide sequence ID" value="NZ_MWIH01000002.1"/>
</dbReference>
<comment type="caution">
    <text evidence="9">The sequence shown here is derived from an EMBL/GenBank/DDBJ whole genome shotgun (WGS) entry which is preliminary data.</text>
</comment>
<name>A0A1V9ACE1_SACPI</name>
<dbReference type="UniPathway" id="UPA00193"/>
<evidence type="ECO:0000256" key="8">
    <source>
        <dbReference type="RuleBase" id="RU003862"/>
    </source>
</evidence>
<dbReference type="Pfam" id="PF02219">
    <property type="entry name" value="MTHFR"/>
    <property type="match status" value="1"/>
</dbReference>
<evidence type="ECO:0000256" key="2">
    <source>
        <dbReference type="ARBA" id="ARBA00004777"/>
    </source>
</evidence>
<gene>
    <name evidence="9" type="ORF">B1813_01535</name>
</gene>
<dbReference type="Gene3D" id="3.20.20.220">
    <property type="match status" value="1"/>
</dbReference>
<dbReference type="GO" id="GO:0106312">
    <property type="term" value="F:methylenetetrahydrofolate reductase (NADH) activity"/>
    <property type="evidence" value="ECO:0007669"/>
    <property type="project" value="UniProtKB-EC"/>
</dbReference>
<keyword evidence="10" id="KW-1185">Reference proteome</keyword>
<comment type="cofactor">
    <cofactor evidence="1 8">
        <name>FAD</name>
        <dbReference type="ChEBI" id="CHEBI:57692"/>
    </cofactor>
</comment>
<keyword evidence="5 8" id="KW-0274">FAD</keyword>
<keyword evidence="4 8" id="KW-0285">Flavoprotein</keyword>
<dbReference type="PANTHER" id="PTHR45754">
    <property type="entry name" value="METHYLENETETRAHYDROFOLATE REDUCTASE"/>
    <property type="match status" value="1"/>
</dbReference>
<comment type="similarity">
    <text evidence="3 8">Belongs to the methylenetetrahydrofolate reductase family.</text>
</comment>
<dbReference type="GO" id="GO:0005829">
    <property type="term" value="C:cytosol"/>
    <property type="evidence" value="ECO:0007669"/>
    <property type="project" value="TreeGrafter"/>
</dbReference>
<dbReference type="GO" id="GO:0035999">
    <property type="term" value="P:tetrahydrofolate interconversion"/>
    <property type="evidence" value="ECO:0007669"/>
    <property type="project" value="UniProtKB-UniPathway"/>
</dbReference>
<evidence type="ECO:0000256" key="5">
    <source>
        <dbReference type="ARBA" id="ARBA00022827"/>
    </source>
</evidence>
<evidence type="ECO:0000256" key="1">
    <source>
        <dbReference type="ARBA" id="ARBA00001974"/>
    </source>
</evidence>
<dbReference type="InterPro" id="IPR003171">
    <property type="entry name" value="Mehydrof_redctse-like"/>
</dbReference>
<dbReference type="EMBL" id="MWIH01000002">
    <property type="protein sequence ID" value="OQO94797.1"/>
    <property type="molecule type" value="Genomic_DNA"/>
</dbReference>
<dbReference type="SUPFAM" id="SSF51730">
    <property type="entry name" value="FAD-linked oxidoreductase"/>
    <property type="match status" value="1"/>
</dbReference>
<dbReference type="InterPro" id="IPR029041">
    <property type="entry name" value="FAD-linked_oxidoreductase-like"/>
</dbReference>
<reference evidence="9 10" key="1">
    <citation type="submission" date="2017-02" db="EMBL/GenBank/DDBJ databases">
        <title>Draft genome of Saccharomonospora sp. 154.</title>
        <authorList>
            <person name="Alonso-Carmona G.S."/>
            <person name="De La Haba R."/>
            <person name="Vera-Gargallo B."/>
            <person name="Sandoval-Trujillo A.H."/>
            <person name="Ramirez-Duran N."/>
            <person name="Ventosa A."/>
        </authorList>
    </citation>
    <scope>NUCLEOTIDE SEQUENCE [LARGE SCALE GENOMIC DNA]</scope>
    <source>
        <strain evidence="9 10">LRS4.154</strain>
    </source>
</reference>
<accession>A0A1V9ACE1</accession>
<evidence type="ECO:0000256" key="7">
    <source>
        <dbReference type="ARBA" id="ARBA00048628"/>
    </source>
</evidence>
<evidence type="ECO:0000256" key="6">
    <source>
        <dbReference type="ARBA" id="ARBA00023002"/>
    </source>
</evidence>